<dbReference type="Proteomes" id="UP000037510">
    <property type="component" value="Unassembled WGS sequence"/>
</dbReference>
<dbReference type="InterPro" id="IPR009991">
    <property type="entry name" value="DCTN3"/>
</dbReference>
<organism evidence="1 2">
    <name type="scientific">Operophtera brumata</name>
    <name type="common">Winter moth</name>
    <name type="synonym">Phalaena brumata</name>
    <dbReference type="NCBI Taxonomy" id="104452"/>
    <lineage>
        <taxon>Eukaryota</taxon>
        <taxon>Metazoa</taxon>
        <taxon>Ecdysozoa</taxon>
        <taxon>Arthropoda</taxon>
        <taxon>Hexapoda</taxon>
        <taxon>Insecta</taxon>
        <taxon>Pterygota</taxon>
        <taxon>Neoptera</taxon>
        <taxon>Endopterygota</taxon>
        <taxon>Lepidoptera</taxon>
        <taxon>Glossata</taxon>
        <taxon>Ditrysia</taxon>
        <taxon>Geometroidea</taxon>
        <taxon>Geometridae</taxon>
        <taxon>Larentiinae</taxon>
        <taxon>Operophtera</taxon>
    </lineage>
</organism>
<dbReference type="STRING" id="104452.A0A0L7L6H4"/>
<accession>A0A0L7L6H4</accession>
<evidence type="ECO:0000313" key="2">
    <source>
        <dbReference type="Proteomes" id="UP000037510"/>
    </source>
</evidence>
<reference evidence="1 2" key="1">
    <citation type="journal article" date="2015" name="Genome Biol. Evol.">
        <title>The genome of winter moth (Operophtera brumata) provides a genomic perspective on sexual dimorphism and phenology.</title>
        <authorList>
            <person name="Derks M.F."/>
            <person name="Smit S."/>
            <person name="Salis L."/>
            <person name="Schijlen E."/>
            <person name="Bossers A."/>
            <person name="Mateman C."/>
            <person name="Pijl A.S."/>
            <person name="de Ridder D."/>
            <person name="Groenen M.A."/>
            <person name="Visser M.E."/>
            <person name="Megens H.J."/>
        </authorList>
    </citation>
    <scope>NUCLEOTIDE SEQUENCE [LARGE SCALE GENOMIC DNA]</scope>
    <source>
        <strain evidence="1">WM2013NL</strain>
        <tissue evidence="1">Head and thorax</tissue>
    </source>
</reference>
<name>A0A0L7L6H4_OPEBR</name>
<keyword evidence="2" id="KW-1185">Reference proteome</keyword>
<gene>
    <name evidence="1" type="ORF">OBRU01_14872</name>
</gene>
<dbReference type="Pfam" id="PF07426">
    <property type="entry name" value="Dynactin_p22"/>
    <property type="match status" value="1"/>
</dbReference>
<comment type="caution">
    <text evidence="1">The sequence shown here is derived from an EMBL/GenBank/DDBJ whole genome shotgun (WGS) entry which is preliminary data.</text>
</comment>
<sequence>MDPLSILQNRIEQLEAKLGVSNSRSDGQQGDSATTSLLNTAQAINNATAGHEKLTEAMQMANELNNYTDPNFVEKLQETDMHMREVAAAEPVEPVLASEAIQQAPQMQAQVTQGIQELAETCGAAASDASQQLADVAQKVEKVEEKMFPKRRNGLD</sequence>
<evidence type="ECO:0000313" key="1">
    <source>
        <dbReference type="EMBL" id="KOB71052.1"/>
    </source>
</evidence>
<dbReference type="AlphaFoldDB" id="A0A0L7L6H4"/>
<dbReference type="GO" id="GO:0005869">
    <property type="term" value="C:dynactin complex"/>
    <property type="evidence" value="ECO:0007669"/>
    <property type="project" value="InterPro"/>
</dbReference>
<dbReference type="GO" id="GO:0061640">
    <property type="term" value="P:cytoskeleton-dependent cytokinesis"/>
    <property type="evidence" value="ECO:0007669"/>
    <property type="project" value="InterPro"/>
</dbReference>
<proteinExistence type="predicted"/>
<protein>
    <submittedName>
        <fullName evidence="1">Uncharacterized protein</fullName>
    </submittedName>
</protein>
<dbReference type="EMBL" id="JTDY01002633">
    <property type="protein sequence ID" value="KOB71052.1"/>
    <property type="molecule type" value="Genomic_DNA"/>
</dbReference>